<evidence type="ECO:0000313" key="2">
    <source>
        <dbReference type="Proteomes" id="UP001370348"/>
    </source>
</evidence>
<accession>A0ABZ2M9E3</accession>
<keyword evidence="2" id="KW-1185">Reference proteome</keyword>
<reference evidence="1 2" key="1">
    <citation type="submission" date="2021-12" db="EMBL/GenBank/DDBJ databases">
        <title>Discovery of the Pendulisporaceae a myxobacterial family with distinct sporulation behavior and unique specialized metabolism.</title>
        <authorList>
            <person name="Garcia R."/>
            <person name="Popoff A."/>
            <person name="Bader C.D."/>
            <person name="Loehr J."/>
            <person name="Walesch S."/>
            <person name="Walt C."/>
            <person name="Boldt J."/>
            <person name="Bunk B."/>
            <person name="Haeckl F.J.F.P.J."/>
            <person name="Gunesch A.P."/>
            <person name="Birkelbach J."/>
            <person name="Nuebel U."/>
            <person name="Pietschmann T."/>
            <person name="Bach T."/>
            <person name="Mueller R."/>
        </authorList>
    </citation>
    <scope>NUCLEOTIDE SEQUENCE [LARGE SCALE GENOMIC DNA]</scope>
    <source>
        <strain evidence="1 2">MSr11954</strain>
    </source>
</reference>
<dbReference type="RefSeq" id="WP_394828749.1">
    <property type="nucleotide sequence ID" value="NZ_CP089984.1"/>
</dbReference>
<sequence>MALLVPCAFAVLHCEKLLETPPLAPKNDCREHACETFVPPARCSPQAGYCTSSESLSYFLLVRVPSGAPTAADSTFMVTSDELRGASSAGCPVGELCLQVPKLGRALGTYEVTPAMANTVGRNLGNPAGTTTLPAHTVFYPLRPGVAPTPLREPRPPLAIDFGFPNLPQMGTRISPAPVSTGLGPFGTPSLAWSVTLPPGFYWRVVMPDPPFHDAFPPREDLVKVDANVDKFELFTLTALDDPDGRRFTIGSANGALDLKGFTAVLQNSITQRAISPVVTLGSGTNQVKLSTTGVETLQDKPVELVVAPPPGREGIPSLIGQGPPTPSLTQTYPRFKLPVDAAGIVRGLGQPVQATVVIRSAFIDTDPPNVVLRYATTVRTDANGMFRTKLPPGRYDVAIFPENDSTFALWATSSASMAGVDAGTGVGSDGTPEGAWIVRDTPQAPKTFALAPKATLSGQAVLGDGTPLAEADVEAHAAAEPSSAPPGVPPPYSLPPFVRSMRTVQTRTDTEGGFALALDPGEYDIVVRPKDGTRFPWIVSTSRKMGNKDVTLQPLIVHAPIGLSRMLLADTSSGAVPVPEAWVRAFAVPPGKRIAVEIGRTFTGTDGKLELFLAVPRN</sequence>
<organism evidence="1 2">
    <name type="scientific">Pendulispora albinea</name>
    <dbReference type="NCBI Taxonomy" id="2741071"/>
    <lineage>
        <taxon>Bacteria</taxon>
        <taxon>Pseudomonadati</taxon>
        <taxon>Myxococcota</taxon>
        <taxon>Myxococcia</taxon>
        <taxon>Myxococcales</taxon>
        <taxon>Sorangiineae</taxon>
        <taxon>Pendulisporaceae</taxon>
        <taxon>Pendulispora</taxon>
    </lineage>
</organism>
<protein>
    <recommendedName>
        <fullName evidence="3">Carboxypeptidase regulatory-like domain-containing protein</fullName>
    </recommendedName>
</protein>
<gene>
    <name evidence="1" type="ORF">LZC94_18035</name>
</gene>
<dbReference type="EMBL" id="CP089984">
    <property type="protein sequence ID" value="WXB19125.1"/>
    <property type="molecule type" value="Genomic_DNA"/>
</dbReference>
<evidence type="ECO:0008006" key="3">
    <source>
        <dbReference type="Google" id="ProtNLM"/>
    </source>
</evidence>
<name>A0ABZ2M9E3_9BACT</name>
<dbReference type="Proteomes" id="UP001370348">
    <property type="component" value="Chromosome"/>
</dbReference>
<proteinExistence type="predicted"/>
<evidence type="ECO:0000313" key="1">
    <source>
        <dbReference type="EMBL" id="WXB19125.1"/>
    </source>
</evidence>